<accession>A0A1Z3LVV3</accession>
<dbReference type="Gene3D" id="1.10.260.40">
    <property type="entry name" value="lambda repressor-like DNA-binding domains"/>
    <property type="match status" value="1"/>
</dbReference>
<proteinExistence type="predicted"/>
<evidence type="ECO:0000256" key="1">
    <source>
        <dbReference type="SAM" id="MobiDB-lite"/>
    </source>
</evidence>
<dbReference type="PROSITE" id="PS50943">
    <property type="entry name" value="HTH_CROC1"/>
    <property type="match status" value="1"/>
</dbReference>
<dbReference type="SUPFAM" id="SSF47413">
    <property type="entry name" value="lambda repressor-like DNA-binding domains"/>
    <property type="match status" value="1"/>
</dbReference>
<dbReference type="SMART" id="SM00530">
    <property type="entry name" value="HTH_XRE"/>
    <property type="match status" value="1"/>
</dbReference>
<dbReference type="CDD" id="cd00093">
    <property type="entry name" value="HTH_XRE"/>
    <property type="match status" value="1"/>
</dbReference>
<evidence type="ECO:0000259" key="2">
    <source>
        <dbReference type="PROSITE" id="PS50943"/>
    </source>
</evidence>
<feature type="region of interest" description="Disordered" evidence="1">
    <location>
        <begin position="19"/>
        <end position="44"/>
    </location>
</feature>
<dbReference type="Pfam" id="PF01381">
    <property type="entry name" value="HTH_3"/>
    <property type="match status" value="1"/>
</dbReference>
<evidence type="ECO:0000313" key="3">
    <source>
        <dbReference type="EMBL" id="ASD26245.1"/>
    </source>
</evidence>
<name>A0A1Z3LVV3_BREDI</name>
<protein>
    <recommendedName>
        <fullName evidence="2">HTH cro/C1-type domain-containing protein</fullName>
    </recommendedName>
</protein>
<reference evidence="3 4" key="2">
    <citation type="submission" date="2017-06" db="EMBL/GenBank/DDBJ databases">
        <authorList>
            <person name="Kim H.J."/>
            <person name="Triplett B.A."/>
        </authorList>
    </citation>
    <scope>NUCLEOTIDE SEQUENCE [LARGE SCALE GENOMIC DNA]</scope>
    <source>
        <strain evidence="3 4">BZC3</strain>
    </source>
</reference>
<dbReference type="AlphaFoldDB" id="A0A1Z3LVV3"/>
<dbReference type="EMBL" id="CP021995">
    <property type="protein sequence ID" value="ASD26245.1"/>
    <property type="molecule type" value="Genomic_DNA"/>
</dbReference>
<dbReference type="InterPro" id="IPR010982">
    <property type="entry name" value="Lambda_DNA-bd_dom_sf"/>
</dbReference>
<feature type="domain" description="HTH cro/C1-type" evidence="2">
    <location>
        <begin position="55"/>
        <end position="109"/>
    </location>
</feature>
<feature type="region of interest" description="Disordered" evidence="1">
    <location>
        <begin position="127"/>
        <end position="154"/>
    </location>
</feature>
<feature type="compositionally biased region" description="Polar residues" evidence="1">
    <location>
        <begin position="19"/>
        <end position="30"/>
    </location>
</feature>
<dbReference type="Proteomes" id="UP000197024">
    <property type="component" value="Chromosome"/>
</dbReference>
<dbReference type="GO" id="GO:0003677">
    <property type="term" value="F:DNA binding"/>
    <property type="evidence" value="ECO:0007669"/>
    <property type="project" value="InterPro"/>
</dbReference>
<sequence length="154" mass="16598">MSGDAPCIQTAGGYTVSSFTETDLTMPAQTRRTDPVESAEPAGPDAVDIHVGQRLKQERVAQGMTQSQLGGALGVTFQQIQTYERGTNRVSASMLVRAARCLNVPVGVLFPPDDPWKETAGLMAVQRPTATQADGRRKTRCRDARPPASFRGDH</sequence>
<feature type="compositionally biased region" description="Basic and acidic residues" evidence="1">
    <location>
        <begin position="141"/>
        <end position="154"/>
    </location>
</feature>
<dbReference type="InterPro" id="IPR001387">
    <property type="entry name" value="Cro/C1-type_HTH"/>
</dbReference>
<gene>
    <name evidence="3" type="ORF">CD943_04670</name>
</gene>
<evidence type="ECO:0000313" key="4">
    <source>
        <dbReference type="Proteomes" id="UP000197024"/>
    </source>
</evidence>
<organism evidence="3 4">
    <name type="scientific">Brevundimonas diminuta</name>
    <name type="common">Pseudomonas diminuta</name>
    <dbReference type="NCBI Taxonomy" id="293"/>
    <lineage>
        <taxon>Bacteria</taxon>
        <taxon>Pseudomonadati</taxon>
        <taxon>Pseudomonadota</taxon>
        <taxon>Alphaproteobacteria</taxon>
        <taxon>Caulobacterales</taxon>
        <taxon>Caulobacteraceae</taxon>
        <taxon>Brevundimonas</taxon>
    </lineage>
</organism>
<reference evidence="3 4" key="1">
    <citation type="submission" date="2017-06" db="EMBL/GenBank/DDBJ databases">
        <title>Biodegradation of gentamicin by bacterial consortia AMQD4 in synthetic medium and raw gentamicin sewage.</title>
        <authorList>
            <person name="Chang H."/>
            <person name="Feng Y."/>
            <person name="Li Z."/>
            <person name="Xue J."/>
            <person name="Cheng D."/>
        </authorList>
    </citation>
    <scope>NUCLEOTIDE SEQUENCE [LARGE SCALE GENOMIC DNA]</scope>
    <source>
        <strain evidence="3 4">BZC3</strain>
    </source>
</reference>